<dbReference type="EMBL" id="QGKW02001911">
    <property type="protein sequence ID" value="KAF2566021.1"/>
    <property type="molecule type" value="Genomic_DNA"/>
</dbReference>
<feature type="region of interest" description="Disordered" evidence="1">
    <location>
        <begin position="314"/>
        <end position="362"/>
    </location>
</feature>
<dbReference type="Proteomes" id="UP000712281">
    <property type="component" value="Unassembled WGS sequence"/>
</dbReference>
<evidence type="ECO:0000313" key="3">
    <source>
        <dbReference type="EMBL" id="KAF2604944.1"/>
    </source>
</evidence>
<dbReference type="EMBL" id="QGKY02000094">
    <property type="protein sequence ID" value="KAF2604944.1"/>
    <property type="molecule type" value="Genomic_DNA"/>
</dbReference>
<sequence length="362" mass="39341">MSSSQNEKKNSDVDMGEASPVLPIPTIHEATLTFVAGFLSFKERLSSVVPKKKRERIRYLCKCQRSWPNIRALPLPLLMPPPLDRKEIVLGLPAPSAAPLPKGRKRNGTATETAKKMRCSKGAEGEPSGPLPQYRAKFISLIDGMINDCGSEATLKSTEDAHAAETSHLEVQVSGLERDLGKSASALFRMKKEKKAKASEVRRLQRQIQSQEEPRTREPARTVVPRDEFHARLTRMAVLFDSLMAVRKKDLALAGIEGGLGDTQLLKGEAVPTLDSEEARLLSHKEELMASEGDFDSILSLLKSECTLTPCLKETEGQGRAAEEGEGDAVERGDGEVAEGGDGDAVPSFDEVEDEGGAPRSA</sequence>
<evidence type="ECO:0000256" key="1">
    <source>
        <dbReference type="SAM" id="MobiDB-lite"/>
    </source>
</evidence>
<name>A0A8S9LBX8_BRACR</name>
<gene>
    <name evidence="2" type="ORF">F2Q68_00025284</name>
    <name evidence="3" type="ORF">F2Q70_00025882</name>
</gene>
<organism evidence="3">
    <name type="scientific">Brassica cretica</name>
    <name type="common">Mustard</name>
    <dbReference type="NCBI Taxonomy" id="69181"/>
    <lineage>
        <taxon>Eukaryota</taxon>
        <taxon>Viridiplantae</taxon>
        <taxon>Streptophyta</taxon>
        <taxon>Embryophyta</taxon>
        <taxon>Tracheophyta</taxon>
        <taxon>Spermatophyta</taxon>
        <taxon>Magnoliopsida</taxon>
        <taxon>eudicotyledons</taxon>
        <taxon>Gunneridae</taxon>
        <taxon>Pentapetalae</taxon>
        <taxon>rosids</taxon>
        <taxon>malvids</taxon>
        <taxon>Brassicales</taxon>
        <taxon>Brassicaceae</taxon>
        <taxon>Brassiceae</taxon>
        <taxon>Brassica</taxon>
    </lineage>
</organism>
<feature type="compositionally biased region" description="Basic and acidic residues" evidence="1">
    <location>
        <begin position="314"/>
        <end position="335"/>
    </location>
</feature>
<proteinExistence type="predicted"/>
<feature type="compositionally biased region" description="Basic and acidic residues" evidence="1">
    <location>
        <begin position="212"/>
        <end position="221"/>
    </location>
</feature>
<feature type="region of interest" description="Disordered" evidence="1">
    <location>
        <begin position="198"/>
        <end position="221"/>
    </location>
</feature>
<feature type="region of interest" description="Disordered" evidence="1">
    <location>
        <begin position="99"/>
        <end position="130"/>
    </location>
</feature>
<evidence type="ECO:0000313" key="2">
    <source>
        <dbReference type="EMBL" id="KAF2566021.1"/>
    </source>
</evidence>
<protein>
    <submittedName>
        <fullName evidence="3">Uncharacterized protein</fullName>
    </submittedName>
</protein>
<accession>A0A8S9LBX8</accession>
<dbReference type="AlphaFoldDB" id="A0A8S9LBX8"/>
<comment type="caution">
    <text evidence="3">The sequence shown here is derived from an EMBL/GenBank/DDBJ whole genome shotgun (WGS) entry which is preliminary data.</text>
</comment>
<reference evidence="3" key="1">
    <citation type="submission" date="2019-12" db="EMBL/GenBank/DDBJ databases">
        <title>Genome sequencing and annotation of Brassica cretica.</title>
        <authorList>
            <person name="Studholme D.J."/>
            <person name="Sarris P.F."/>
        </authorList>
    </citation>
    <scope>NUCLEOTIDE SEQUENCE</scope>
    <source>
        <strain evidence="2">PFS-001/15</strain>
        <strain evidence="3">PFS-102/07</strain>
        <tissue evidence="3">Leaf</tissue>
    </source>
</reference>